<evidence type="ECO:0000313" key="1">
    <source>
        <dbReference type="EMBL" id="ANP35576.1"/>
    </source>
</evidence>
<keyword evidence="2" id="KW-1185">Reference proteome</keyword>
<organism evidence="1 2">
    <name type="scientific">Phaeobacter gallaeciensis</name>
    <dbReference type="NCBI Taxonomy" id="60890"/>
    <lineage>
        <taxon>Bacteria</taxon>
        <taxon>Pseudomonadati</taxon>
        <taxon>Pseudomonadota</taxon>
        <taxon>Alphaproteobacteria</taxon>
        <taxon>Rhodobacterales</taxon>
        <taxon>Roseobacteraceae</taxon>
        <taxon>Phaeobacter</taxon>
    </lineage>
</organism>
<gene>
    <name evidence="1" type="ORF">JL2886_00650</name>
</gene>
<accession>A0A1B0ZN27</accession>
<reference evidence="1 2" key="1">
    <citation type="submission" date="2016-04" db="EMBL/GenBank/DDBJ databases">
        <authorList>
            <person name="Evans L.H."/>
            <person name="Alamgir A."/>
            <person name="Owens N."/>
            <person name="Weber N.D."/>
            <person name="Virtaneva K."/>
            <person name="Barbian K."/>
            <person name="Babar A."/>
            <person name="Rosenke K."/>
        </authorList>
    </citation>
    <scope>NUCLEOTIDE SEQUENCE [LARGE SCALE GENOMIC DNA]</scope>
    <source>
        <strain evidence="1 2">JL2886</strain>
    </source>
</reference>
<dbReference type="RefSeq" id="WP_274835985.1">
    <property type="nucleotide sequence ID" value="NZ_JARCIZ010000009.1"/>
</dbReference>
<dbReference type="Proteomes" id="UP000092565">
    <property type="component" value="Chromosome"/>
</dbReference>
<protein>
    <submittedName>
        <fullName evidence="1">Uncharacterized protein</fullName>
    </submittedName>
</protein>
<dbReference type="AlphaFoldDB" id="A0A1B0ZN27"/>
<evidence type="ECO:0000313" key="2">
    <source>
        <dbReference type="Proteomes" id="UP000092565"/>
    </source>
</evidence>
<proteinExistence type="predicted"/>
<sequence length="48" mass="5170">MSGAPEKLAKALSAALLERGICEAPMWIGWHRSEEQGGQAVGDLFELD</sequence>
<name>A0A1B0ZN27_9RHOB</name>
<dbReference type="EMBL" id="CP015124">
    <property type="protein sequence ID" value="ANP35576.1"/>
    <property type="molecule type" value="Genomic_DNA"/>
</dbReference>